<keyword evidence="6" id="KW-0472">Membrane</keyword>
<evidence type="ECO:0000256" key="5">
    <source>
        <dbReference type="ARBA" id="ARBA00023128"/>
    </source>
</evidence>
<evidence type="ECO:0000313" key="8">
    <source>
        <dbReference type="EMBL" id="KAK5703268.1"/>
    </source>
</evidence>
<dbReference type="InterPro" id="IPR029058">
    <property type="entry name" value="AB_hydrolase_fold"/>
</dbReference>
<dbReference type="InterPro" id="IPR052374">
    <property type="entry name" value="SERAC1"/>
</dbReference>
<dbReference type="Proteomes" id="UP001310594">
    <property type="component" value="Unassembled WGS sequence"/>
</dbReference>
<dbReference type="GO" id="GO:0005739">
    <property type="term" value="C:mitochondrion"/>
    <property type="evidence" value="ECO:0007669"/>
    <property type="project" value="UniProtKB-SubCell"/>
</dbReference>
<dbReference type="AlphaFoldDB" id="A0AAN7W900"/>
<evidence type="ECO:0000256" key="7">
    <source>
        <dbReference type="SAM" id="MobiDB-lite"/>
    </source>
</evidence>
<comment type="caution">
    <text evidence="8">The sequence shown here is derived from an EMBL/GenBank/DDBJ whole genome shotgun (WGS) entry which is preliminary data.</text>
</comment>
<feature type="region of interest" description="Disordered" evidence="7">
    <location>
        <begin position="447"/>
        <end position="469"/>
    </location>
</feature>
<dbReference type="PANTHER" id="PTHR48182">
    <property type="entry name" value="PROTEIN SERAC1"/>
    <property type="match status" value="1"/>
</dbReference>
<evidence type="ECO:0000256" key="1">
    <source>
        <dbReference type="ARBA" id="ARBA00004173"/>
    </source>
</evidence>
<name>A0AAN7W900_9PEZI</name>
<evidence type="ECO:0008006" key="10">
    <source>
        <dbReference type="Google" id="ProtNLM"/>
    </source>
</evidence>
<dbReference type="Gene3D" id="3.40.50.1820">
    <property type="entry name" value="alpha/beta hydrolase"/>
    <property type="match status" value="1"/>
</dbReference>
<protein>
    <recommendedName>
        <fullName evidence="10">DUF676 domain-containing protein</fullName>
    </recommendedName>
</protein>
<keyword evidence="5" id="KW-0496">Mitochondrion</keyword>
<dbReference type="PANTHER" id="PTHR48182:SF2">
    <property type="entry name" value="PROTEIN SERAC1"/>
    <property type="match status" value="1"/>
</dbReference>
<evidence type="ECO:0000256" key="3">
    <source>
        <dbReference type="ARBA" id="ARBA00004370"/>
    </source>
</evidence>
<evidence type="ECO:0000256" key="2">
    <source>
        <dbReference type="ARBA" id="ARBA00004240"/>
    </source>
</evidence>
<evidence type="ECO:0000313" key="9">
    <source>
        <dbReference type="Proteomes" id="UP001310594"/>
    </source>
</evidence>
<keyword evidence="4" id="KW-0256">Endoplasmic reticulum</keyword>
<sequence>MFGYDADVVNIWAEVGQNRLTDHANSLVGDLGQLRRESGTADRPIIFVVHSMGGLLVQKALNISESSGDNYLSSIYSSTFAIAFLGTPHRGSGLAFWGSLGTKFLKPVKKTNNALVKVLRERSEMLDNIQRDFHVLIRNRENGPFRMQRNLPYAVKMCCFYEELRLKGVGKVVERDSACLDGWPHYAIHANHMAMSRFTDKDDTGFKLVHGQLWGWVDDLKKLSAPTTTATPIPNATGLEGGTSSEIIIQNNGEFVGGDKNAVTELLLGLLDLPVEQRHVRIRAIPLDNPDYRLNNLGDYRRLRSAVKSYELALNHFIRGGVQYYWKWEENHLIEAVVELRSLALRGIKEYESWYVWPQGVPGRAVEVQFTREDVDSVSSGYYRLDETTGKNVQDTPQDEPLWLKEVFPRLVWERVAPAIALRAVNEQPDSPQAINIDDWVLSDREPDKLEQSTPTKAISGYQPPPWTW</sequence>
<dbReference type="GO" id="GO:0016020">
    <property type="term" value="C:membrane"/>
    <property type="evidence" value="ECO:0007669"/>
    <property type="project" value="UniProtKB-SubCell"/>
</dbReference>
<dbReference type="EMBL" id="JAVRQU010000005">
    <property type="protein sequence ID" value="KAK5703268.1"/>
    <property type="molecule type" value="Genomic_DNA"/>
</dbReference>
<gene>
    <name evidence="8" type="ORF">LTR97_004217</name>
</gene>
<reference evidence="8" key="1">
    <citation type="submission" date="2023-08" db="EMBL/GenBank/DDBJ databases">
        <title>Black Yeasts Isolated from many extreme environments.</title>
        <authorList>
            <person name="Coleine C."/>
            <person name="Stajich J.E."/>
            <person name="Selbmann L."/>
        </authorList>
    </citation>
    <scope>NUCLEOTIDE SEQUENCE</scope>
    <source>
        <strain evidence="8">CCFEE 5810</strain>
    </source>
</reference>
<dbReference type="GO" id="GO:0005783">
    <property type="term" value="C:endoplasmic reticulum"/>
    <property type="evidence" value="ECO:0007669"/>
    <property type="project" value="UniProtKB-SubCell"/>
</dbReference>
<comment type="subcellular location">
    <subcellularLocation>
        <location evidence="2">Endoplasmic reticulum</location>
    </subcellularLocation>
    <subcellularLocation>
        <location evidence="3">Membrane</location>
    </subcellularLocation>
    <subcellularLocation>
        <location evidence="1">Mitochondrion</location>
    </subcellularLocation>
</comment>
<accession>A0AAN7W900</accession>
<evidence type="ECO:0000256" key="6">
    <source>
        <dbReference type="ARBA" id="ARBA00023136"/>
    </source>
</evidence>
<proteinExistence type="predicted"/>
<evidence type="ECO:0000256" key="4">
    <source>
        <dbReference type="ARBA" id="ARBA00022824"/>
    </source>
</evidence>
<organism evidence="8 9">
    <name type="scientific">Elasticomyces elasticus</name>
    <dbReference type="NCBI Taxonomy" id="574655"/>
    <lineage>
        <taxon>Eukaryota</taxon>
        <taxon>Fungi</taxon>
        <taxon>Dikarya</taxon>
        <taxon>Ascomycota</taxon>
        <taxon>Pezizomycotina</taxon>
        <taxon>Dothideomycetes</taxon>
        <taxon>Dothideomycetidae</taxon>
        <taxon>Mycosphaerellales</taxon>
        <taxon>Teratosphaeriaceae</taxon>
        <taxon>Elasticomyces</taxon>
    </lineage>
</organism>
<dbReference type="SUPFAM" id="SSF53474">
    <property type="entry name" value="alpha/beta-Hydrolases"/>
    <property type="match status" value="1"/>
</dbReference>